<sequence length="84" mass="9312">MYGYGYGGGGYIQQGYEQERMGFGPRGNGNSRPVAKKTTKSTRIINGRRIVTTRVEENGQTTETIEEDGRLTSRKINGILQAIK</sequence>
<accession>A0A814J0S8</accession>
<dbReference type="PANTHER" id="PTHR45168:SF3">
    <property type="entry name" value="DNAJ HEAT SHOCK PROTEIN FAMILY (HSP40) MEMBER B2"/>
    <property type="match status" value="1"/>
</dbReference>
<protein>
    <submittedName>
        <fullName evidence="4">Uncharacterized protein</fullName>
    </submittedName>
</protein>
<dbReference type="OrthoDB" id="10250354at2759"/>
<keyword evidence="5" id="KW-1185">Reference proteome</keyword>
<evidence type="ECO:0000313" key="5">
    <source>
        <dbReference type="Proteomes" id="UP000663832"/>
    </source>
</evidence>
<organism evidence="4 5">
    <name type="scientific">Adineta steineri</name>
    <dbReference type="NCBI Taxonomy" id="433720"/>
    <lineage>
        <taxon>Eukaryota</taxon>
        <taxon>Metazoa</taxon>
        <taxon>Spiralia</taxon>
        <taxon>Gnathifera</taxon>
        <taxon>Rotifera</taxon>
        <taxon>Eurotatoria</taxon>
        <taxon>Bdelloidea</taxon>
        <taxon>Adinetida</taxon>
        <taxon>Adinetidae</taxon>
        <taxon>Adineta</taxon>
    </lineage>
</organism>
<dbReference type="EMBL" id="CAJNOM010000093">
    <property type="protein sequence ID" value="CAF1031109.1"/>
    <property type="molecule type" value="Genomic_DNA"/>
</dbReference>
<evidence type="ECO:0000256" key="2">
    <source>
        <dbReference type="SAM" id="MobiDB-lite"/>
    </source>
</evidence>
<evidence type="ECO:0000256" key="1">
    <source>
        <dbReference type="ARBA" id="ARBA00023186"/>
    </source>
</evidence>
<reference evidence="4" key="1">
    <citation type="submission" date="2021-02" db="EMBL/GenBank/DDBJ databases">
        <authorList>
            <person name="Nowell W R."/>
        </authorList>
    </citation>
    <scope>NUCLEOTIDE SEQUENCE</scope>
</reference>
<feature type="region of interest" description="Disordered" evidence="2">
    <location>
        <begin position="20"/>
        <end position="39"/>
    </location>
</feature>
<evidence type="ECO:0000313" key="3">
    <source>
        <dbReference type="EMBL" id="CAF0765232.1"/>
    </source>
</evidence>
<dbReference type="EMBL" id="CAJNOI010000007">
    <property type="protein sequence ID" value="CAF0765232.1"/>
    <property type="molecule type" value="Genomic_DNA"/>
</dbReference>
<keyword evidence="1" id="KW-0143">Chaperone</keyword>
<dbReference type="AlphaFoldDB" id="A0A814J0S8"/>
<dbReference type="InterPro" id="IPR043183">
    <property type="entry name" value="DNJB2/6-like"/>
</dbReference>
<evidence type="ECO:0000313" key="4">
    <source>
        <dbReference type="EMBL" id="CAF1031109.1"/>
    </source>
</evidence>
<dbReference type="PANTHER" id="PTHR45168">
    <property type="entry name" value="DNAJ HOMOLOG SUBFAMILY B MEMBER 2"/>
    <property type="match status" value="1"/>
</dbReference>
<dbReference type="Proteomes" id="UP000663877">
    <property type="component" value="Unassembled WGS sequence"/>
</dbReference>
<dbReference type="GO" id="GO:0030544">
    <property type="term" value="F:Hsp70 protein binding"/>
    <property type="evidence" value="ECO:0007669"/>
    <property type="project" value="InterPro"/>
</dbReference>
<dbReference type="GO" id="GO:0051082">
    <property type="term" value="F:unfolded protein binding"/>
    <property type="evidence" value="ECO:0007669"/>
    <property type="project" value="InterPro"/>
</dbReference>
<dbReference type="Proteomes" id="UP000663832">
    <property type="component" value="Unassembled WGS sequence"/>
</dbReference>
<name>A0A814J0S8_9BILA</name>
<gene>
    <name evidence="3" type="ORF">BJG266_LOCUS3246</name>
    <name evidence="4" type="ORF">QVE165_LOCUS16545</name>
</gene>
<proteinExistence type="predicted"/>
<comment type="caution">
    <text evidence="4">The sequence shown here is derived from an EMBL/GenBank/DDBJ whole genome shotgun (WGS) entry which is preliminary data.</text>
</comment>